<evidence type="ECO:0000259" key="2">
    <source>
        <dbReference type="PROSITE" id="PS51722"/>
    </source>
</evidence>
<feature type="domain" description="Tr-type G" evidence="2">
    <location>
        <begin position="1"/>
        <end position="170"/>
    </location>
</feature>
<dbReference type="GO" id="GO:0005737">
    <property type="term" value="C:cytoplasm"/>
    <property type="evidence" value="ECO:0007669"/>
    <property type="project" value="InterPro"/>
</dbReference>
<keyword evidence="1" id="KW-0547">Nucleotide-binding</keyword>
<gene>
    <name evidence="3" type="ORF">BJ968_004096</name>
</gene>
<dbReference type="InterPro" id="IPR027417">
    <property type="entry name" value="P-loop_NTPase"/>
</dbReference>
<dbReference type="RefSeq" id="WP_179755022.1">
    <property type="nucleotide sequence ID" value="NZ_BAAAGN010000026.1"/>
</dbReference>
<keyword evidence="3" id="KW-0648">Protein biosynthesis</keyword>
<dbReference type="Proteomes" id="UP000521922">
    <property type="component" value="Unassembled WGS sequence"/>
</dbReference>
<dbReference type="InterPro" id="IPR050055">
    <property type="entry name" value="EF-Tu_GTPase"/>
</dbReference>
<keyword evidence="4" id="KW-1185">Reference proteome</keyword>
<dbReference type="PROSITE" id="PS51722">
    <property type="entry name" value="G_TR_2"/>
    <property type="match status" value="1"/>
</dbReference>
<dbReference type="Gene3D" id="1.10.10.10">
    <property type="entry name" value="Winged helix-like DNA-binding domain superfamily/Winged helix DNA-binding domain"/>
    <property type="match status" value="1"/>
</dbReference>
<organism evidence="3 4">
    <name type="scientific">Kineococcus aurantiacus</name>
    <dbReference type="NCBI Taxonomy" id="37633"/>
    <lineage>
        <taxon>Bacteria</taxon>
        <taxon>Bacillati</taxon>
        <taxon>Actinomycetota</taxon>
        <taxon>Actinomycetes</taxon>
        <taxon>Kineosporiales</taxon>
        <taxon>Kineosporiaceae</taxon>
        <taxon>Kineococcus</taxon>
    </lineage>
</organism>
<sequence length="593" mass="62012">MHVVATAGHVDHGKSSLVRALTGRDPDRYAEEKRRGLTLDLGYAWTDLPGAGQVAFVDVPGHERFVPTMLAGVGPVPVALFVVAADGGWMPQSAEHLAALDALGVRHGLLVVTRADLADPADATAEALAELRGGSLRDVPAVACSVVTGAGLDDVRAALAAVLARVPSPDPAAPVRFWVDRSFSVTGAGTVVTGTLPAGAVAVGDELRLGERTVHVRGVQSLEHPVPRAQGVARVALNLRGVDRRDVRRGDALLTPGTHVRTDVVDLRVGATADDAADDTAGDVAAADLPPELVVHVGSAAVPAHVRPLGADLVRLRLGSALPLVVGDRLLLRDPARHEVLGPGTVLDVDPPPLRRRGAAAARAAELADVRGPDAASELRRRKVLRGSRLREMGVPVAGTPVVGDWYADPGFWAQCRARLRPLVAAFAAADPLQPGPTLEQVRRDLALPDLDLVTALVAEPLRVRGGRVVERTDDLPPAVERSVAAVLADLAGAPFTAPDVERLRELRLGRAELAAAVRAGRLAKVAEGIVLAPGWADRAVEALRAVPQPFSASDAKRALSTSRRVAVPLLEALDAAGRTARGADDRRRLTGR</sequence>
<dbReference type="GO" id="GO:0001514">
    <property type="term" value="P:selenocysteine incorporation"/>
    <property type="evidence" value="ECO:0007669"/>
    <property type="project" value="InterPro"/>
</dbReference>
<evidence type="ECO:0000313" key="3">
    <source>
        <dbReference type="EMBL" id="NYD24556.1"/>
    </source>
</evidence>
<dbReference type="InterPro" id="IPR009000">
    <property type="entry name" value="Transl_B-barrel_sf"/>
</dbReference>
<dbReference type="SUPFAM" id="SSF50447">
    <property type="entry name" value="Translation proteins"/>
    <property type="match status" value="1"/>
</dbReference>
<dbReference type="InterPro" id="IPR015191">
    <property type="entry name" value="SelB_WHD4"/>
</dbReference>
<dbReference type="EMBL" id="JACCBB010000001">
    <property type="protein sequence ID" value="NYD24556.1"/>
    <property type="molecule type" value="Genomic_DNA"/>
</dbReference>
<dbReference type="InterPro" id="IPR000795">
    <property type="entry name" value="T_Tr_GTP-bd_dom"/>
</dbReference>
<name>A0A7Y9DQ98_9ACTN</name>
<dbReference type="PANTHER" id="PTHR43721">
    <property type="entry name" value="ELONGATION FACTOR TU-RELATED"/>
    <property type="match status" value="1"/>
</dbReference>
<dbReference type="Pfam" id="PF25461">
    <property type="entry name" value="Beta-barrel_SelB"/>
    <property type="match status" value="1"/>
</dbReference>
<proteinExistence type="predicted"/>
<dbReference type="Pfam" id="PF09107">
    <property type="entry name" value="WHD_3rd_SelB"/>
    <property type="match status" value="1"/>
</dbReference>
<dbReference type="SUPFAM" id="SSF52540">
    <property type="entry name" value="P-loop containing nucleoside triphosphate hydrolases"/>
    <property type="match status" value="1"/>
</dbReference>
<keyword evidence="1" id="KW-0342">GTP-binding</keyword>
<dbReference type="AlphaFoldDB" id="A0A7Y9DQ98"/>
<keyword evidence="3" id="KW-0251">Elongation factor</keyword>
<dbReference type="Gene3D" id="3.40.50.300">
    <property type="entry name" value="P-loop containing nucleotide triphosphate hydrolases"/>
    <property type="match status" value="1"/>
</dbReference>
<dbReference type="InterPro" id="IPR036388">
    <property type="entry name" value="WH-like_DNA-bd_sf"/>
</dbReference>
<dbReference type="GO" id="GO:0003723">
    <property type="term" value="F:RNA binding"/>
    <property type="evidence" value="ECO:0007669"/>
    <property type="project" value="InterPro"/>
</dbReference>
<reference evidence="3 4" key="1">
    <citation type="submission" date="2020-07" db="EMBL/GenBank/DDBJ databases">
        <title>Sequencing the genomes of 1000 actinobacteria strains.</title>
        <authorList>
            <person name="Klenk H.-P."/>
        </authorList>
    </citation>
    <scope>NUCLEOTIDE SEQUENCE [LARGE SCALE GENOMIC DNA]</scope>
    <source>
        <strain evidence="3 4">DSM 7487</strain>
    </source>
</reference>
<protein>
    <submittedName>
        <fullName evidence="3">Selenocysteine-specific elongation factor</fullName>
    </submittedName>
</protein>
<comment type="caution">
    <text evidence="3">The sequence shown here is derived from an EMBL/GenBank/DDBJ whole genome shotgun (WGS) entry which is preliminary data.</text>
</comment>
<dbReference type="GO" id="GO:0003746">
    <property type="term" value="F:translation elongation factor activity"/>
    <property type="evidence" value="ECO:0007669"/>
    <property type="project" value="UniProtKB-KW"/>
</dbReference>
<dbReference type="GO" id="GO:0005525">
    <property type="term" value="F:GTP binding"/>
    <property type="evidence" value="ECO:0007669"/>
    <property type="project" value="UniProtKB-KW"/>
</dbReference>
<dbReference type="Gene3D" id="2.40.30.10">
    <property type="entry name" value="Translation factors"/>
    <property type="match status" value="1"/>
</dbReference>
<evidence type="ECO:0000256" key="1">
    <source>
        <dbReference type="ARBA" id="ARBA00023134"/>
    </source>
</evidence>
<dbReference type="PANTHER" id="PTHR43721:SF22">
    <property type="entry name" value="ELONGATION FACTOR TU, MITOCHONDRIAL"/>
    <property type="match status" value="1"/>
</dbReference>
<accession>A0A7Y9DQ98</accession>
<dbReference type="GO" id="GO:0003924">
    <property type="term" value="F:GTPase activity"/>
    <property type="evidence" value="ECO:0007669"/>
    <property type="project" value="InterPro"/>
</dbReference>
<dbReference type="InterPro" id="IPR057335">
    <property type="entry name" value="Beta-barrel_SelB"/>
</dbReference>
<dbReference type="CDD" id="cd04171">
    <property type="entry name" value="SelB"/>
    <property type="match status" value="1"/>
</dbReference>
<evidence type="ECO:0000313" key="4">
    <source>
        <dbReference type="Proteomes" id="UP000521922"/>
    </source>
</evidence>
<dbReference type="Pfam" id="PF00009">
    <property type="entry name" value="GTP_EFTU"/>
    <property type="match status" value="1"/>
</dbReference>